<accession>A0A7D4TL63</accession>
<feature type="transmembrane region" description="Helical" evidence="8">
    <location>
        <begin position="427"/>
        <end position="451"/>
    </location>
</feature>
<evidence type="ECO:0000256" key="6">
    <source>
        <dbReference type="ARBA" id="ARBA00022989"/>
    </source>
</evidence>
<name>A0A7D4TL63_9MICO</name>
<comment type="subcellular location">
    <subcellularLocation>
        <location evidence="1">Cell membrane</location>
        <topology evidence="1">Multi-pass membrane protein</topology>
    </subcellularLocation>
</comment>
<feature type="transmembrane region" description="Helical" evidence="8">
    <location>
        <begin position="54"/>
        <end position="73"/>
    </location>
</feature>
<proteinExistence type="predicted"/>
<feature type="transmembrane region" description="Helical" evidence="8">
    <location>
        <begin position="364"/>
        <end position="388"/>
    </location>
</feature>
<feature type="transmembrane region" description="Helical" evidence="8">
    <location>
        <begin position="501"/>
        <end position="526"/>
    </location>
</feature>
<dbReference type="AlphaFoldDB" id="A0A7D4TL63"/>
<keyword evidence="10" id="KW-1185">Reference proteome</keyword>
<feature type="transmembrane region" description="Helical" evidence="8">
    <location>
        <begin position="124"/>
        <end position="147"/>
    </location>
</feature>
<dbReference type="GO" id="GO:0015648">
    <property type="term" value="F:lipid-linked peptidoglycan transporter activity"/>
    <property type="evidence" value="ECO:0007669"/>
    <property type="project" value="TreeGrafter"/>
</dbReference>
<dbReference type="GO" id="GO:0009252">
    <property type="term" value="P:peptidoglycan biosynthetic process"/>
    <property type="evidence" value="ECO:0007669"/>
    <property type="project" value="UniProtKB-KW"/>
</dbReference>
<feature type="transmembrane region" description="Helical" evidence="8">
    <location>
        <begin position="331"/>
        <end position="352"/>
    </location>
</feature>
<dbReference type="GO" id="GO:0005886">
    <property type="term" value="C:plasma membrane"/>
    <property type="evidence" value="ECO:0007669"/>
    <property type="project" value="UniProtKB-SubCell"/>
</dbReference>
<feature type="transmembrane region" description="Helical" evidence="8">
    <location>
        <begin position="85"/>
        <end position="112"/>
    </location>
</feature>
<dbReference type="PANTHER" id="PTHR47019:SF1">
    <property type="entry name" value="LIPID II FLIPPASE MURJ"/>
    <property type="match status" value="1"/>
</dbReference>
<keyword evidence="4" id="KW-0133">Cell shape</keyword>
<feature type="transmembrane region" description="Helical" evidence="8">
    <location>
        <begin position="279"/>
        <end position="310"/>
    </location>
</feature>
<evidence type="ECO:0000256" key="3">
    <source>
        <dbReference type="ARBA" id="ARBA00022692"/>
    </source>
</evidence>
<dbReference type="PANTHER" id="PTHR47019">
    <property type="entry name" value="LIPID II FLIPPASE MURJ"/>
    <property type="match status" value="1"/>
</dbReference>
<protein>
    <submittedName>
        <fullName evidence="9">Murein biosynthesis integral membrane protein MurJ</fullName>
    </submittedName>
</protein>
<feature type="transmembrane region" description="Helical" evidence="8">
    <location>
        <begin position="202"/>
        <end position="222"/>
    </location>
</feature>
<dbReference type="EMBL" id="CP054056">
    <property type="protein sequence ID" value="QKJ25892.1"/>
    <property type="molecule type" value="Genomic_DNA"/>
</dbReference>
<organism evidence="9 10">
    <name type="scientific">Aquiluna borgnonia</name>
    <dbReference type="NCBI Taxonomy" id="2499157"/>
    <lineage>
        <taxon>Bacteria</taxon>
        <taxon>Bacillati</taxon>
        <taxon>Actinomycetota</taxon>
        <taxon>Actinomycetes</taxon>
        <taxon>Micrococcales</taxon>
        <taxon>Microbacteriaceae</taxon>
        <taxon>Luna cluster</taxon>
        <taxon>Luna-1 subcluster</taxon>
        <taxon>Aquiluna</taxon>
    </lineage>
</organism>
<evidence type="ECO:0000256" key="8">
    <source>
        <dbReference type="SAM" id="Phobius"/>
    </source>
</evidence>
<keyword evidence="3 8" id="KW-0812">Transmembrane</keyword>
<gene>
    <name evidence="9" type="primary">murJ</name>
    <name evidence="9" type="ORF">HRU87_07040</name>
</gene>
<dbReference type="Proteomes" id="UP000501003">
    <property type="component" value="Chromosome"/>
</dbReference>
<evidence type="ECO:0000313" key="9">
    <source>
        <dbReference type="EMBL" id="QKJ25892.1"/>
    </source>
</evidence>
<dbReference type="GO" id="GO:0034204">
    <property type="term" value="P:lipid translocation"/>
    <property type="evidence" value="ECO:0007669"/>
    <property type="project" value="TreeGrafter"/>
</dbReference>
<dbReference type="KEGG" id="aqg:HRU87_07040"/>
<dbReference type="InterPro" id="IPR004268">
    <property type="entry name" value="MurJ"/>
</dbReference>
<keyword evidence="7 8" id="KW-0472">Membrane</keyword>
<evidence type="ECO:0000256" key="5">
    <source>
        <dbReference type="ARBA" id="ARBA00022984"/>
    </source>
</evidence>
<dbReference type="PRINTS" id="PR01806">
    <property type="entry name" value="VIRFACTRMVIN"/>
</dbReference>
<feature type="transmembrane region" description="Helical" evidence="8">
    <location>
        <begin position="159"/>
        <end position="182"/>
    </location>
</feature>
<dbReference type="RefSeq" id="WP_173494188.1">
    <property type="nucleotide sequence ID" value="NZ_CP054056.1"/>
</dbReference>
<evidence type="ECO:0000256" key="2">
    <source>
        <dbReference type="ARBA" id="ARBA00022475"/>
    </source>
</evidence>
<reference evidence="9 10" key="1">
    <citation type="submission" date="2020-05" db="EMBL/GenBank/DDBJ databases">
        <title>Aquirufa sp. strain 15G-AUS-rot a new Aquirufa species.</title>
        <authorList>
            <person name="Pitt A."/>
            <person name="Hahn M.W."/>
        </authorList>
    </citation>
    <scope>NUCLEOTIDE SEQUENCE [LARGE SCALE GENOMIC DNA]</scope>
    <source>
        <strain evidence="9 10">15G-AUS-rot</strain>
    </source>
</reference>
<dbReference type="GO" id="GO:0008360">
    <property type="term" value="P:regulation of cell shape"/>
    <property type="evidence" value="ECO:0007669"/>
    <property type="project" value="UniProtKB-KW"/>
</dbReference>
<feature type="transmembrane region" description="Helical" evidence="8">
    <location>
        <begin position="400"/>
        <end position="421"/>
    </location>
</feature>
<dbReference type="Pfam" id="PF03023">
    <property type="entry name" value="MurJ"/>
    <property type="match status" value="1"/>
</dbReference>
<keyword evidence="6 8" id="KW-1133">Transmembrane helix</keyword>
<dbReference type="InterPro" id="IPR051050">
    <property type="entry name" value="Lipid_II_flippase_MurJ/MviN"/>
</dbReference>
<evidence type="ECO:0000313" key="10">
    <source>
        <dbReference type="Proteomes" id="UP000501003"/>
    </source>
</evidence>
<evidence type="ECO:0000256" key="4">
    <source>
        <dbReference type="ARBA" id="ARBA00022960"/>
    </source>
</evidence>
<feature type="transmembrane region" description="Helical" evidence="8">
    <location>
        <begin position="243"/>
        <end position="267"/>
    </location>
</feature>
<keyword evidence="2" id="KW-1003">Cell membrane</keyword>
<sequence length="546" mass="57854">MTERSVARSSMIMASGTIVSRILGFARAVLLAAALGVTTDAADAFGVANQLPNNVYAIIVGGVLNAVLVPQLVRARAMSDGGKGYVDRFVTLAITVFFLVTVAFTLAAPLLVQLYTSGWDSDQLALATAFAYWCIPQLFFYGLYSILGEVLNSRSEFGPFMWAPVLNNVVSIAGLGFFVLIFGADPTGSRSVSGWGADQVALLAGSATAGVAAQALILLLSWRKIGLKLNLNFRWRGFGLRPGLKAASWSLAMVLVTQIGGLVQTAVASTAVAGRDSGLAVASVAAASIAWLIFMLPHSVVTVSVATAYFTRMAQHAAADRMPEFKTDLTTGLRVIALVSVISSATLMVLAYPMARVFVGEYQATIALGNVIIALMVGLVPFSFVYMMQRAFFALEDTKTPFIFTSIQIAIHIAGSLTLGVVADKQWLVVALSLLTATTVLIQGAIAYSLLRKRIGSMGESGVLKSLFGFLLAALPSTGVGLGVLWLLGGVGPGDFPVDKVFSAVLSAIAVGGAMVFTYVLLLWLFRVSELREVQRQLKARLTSRR</sequence>
<feature type="transmembrane region" description="Helical" evidence="8">
    <location>
        <begin position="463"/>
        <end position="489"/>
    </location>
</feature>
<evidence type="ECO:0000256" key="7">
    <source>
        <dbReference type="ARBA" id="ARBA00023136"/>
    </source>
</evidence>
<evidence type="ECO:0000256" key="1">
    <source>
        <dbReference type="ARBA" id="ARBA00004651"/>
    </source>
</evidence>
<keyword evidence="5" id="KW-0573">Peptidoglycan synthesis</keyword>
<dbReference type="CDD" id="cd13123">
    <property type="entry name" value="MATE_MurJ_like"/>
    <property type="match status" value="1"/>
</dbReference>
<dbReference type="NCBIfam" id="TIGR01695">
    <property type="entry name" value="murJ_mviN"/>
    <property type="match status" value="1"/>
</dbReference>